<name>A0ABV4NK29_9GAMM</name>
<dbReference type="PROSITE" id="PS51257">
    <property type="entry name" value="PROKAR_LIPOPROTEIN"/>
    <property type="match status" value="1"/>
</dbReference>
<keyword evidence="4" id="KW-1185">Reference proteome</keyword>
<evidence type="ECO:0000313" key="3">
    <source>
        <dbReference type="EMBL" id="MFA0789409.1"/>
    </source>
</evidence>
<gene>
    <name evidence="3" type="ORF">ACCI51_02555</name>
</gene>
<dbReference type="Proteomes" id="UP001569414">
    <property type="component" value="Unassembled WGS sequence"/>
</dbReference>
<feature type="chain" id="PRO_5046043831" evidence="2">
    <location>
        <begin position="23"/>
        <end position="98"/>
    </location>
</feature>
<organism evidence="3 4">
    <name type="scientific">Microbulbifer echini</name>
    <dbReference type="NCBI Taxonomy" id="1529067"/>
    <lineage>
        <taxon>Bacteria</taxon>
        <taxon>Pseudomonadati</taxon>
        <taxon>Pseudomonadota</taxon>
        <taxon>Gammaproteobacteria</taxon>
        <taxon>Cellvibrionales</taxon>
        <taxon>Microbulbiferaceae</taxon>
        <taxon>Microbulbifer</taxon>
    </lineage>
</organism>
<evidence type="ECO:0000256" key="1">
    <source>
        <dbReference type="SAM" id="Coils"/>
    </source>
</evidence>
<dbReference type="RefSeq" id="WP_371842491.1">
    <property type="nucleotide sequence ID" value="NZ_JBGMEL010000002.1"/>
</dbReference>
<keyword evidence="2" id="KW-0732">Signal</keyword>
<sequence>MRGVMYATLLFAAPILAMPAAAVSACQTEKTQGVASTSGAYPQPPNHELMLEEATREQTEALFQRQMRQLEKLRRKAERDSVRLEKLQRLKSDSDNAG</sequence>
<dbReference type="EMBL" id="JBGMEL010000002">
    <property type="protein sequence ID" value="MFA0789409.1"/>
    <property type="molecule type" value="Genomic_DNA"/>
</dbReference>
<reference evidence="3 4" key="1">
    <citation type="submission" date="2024-08" db="EMBL/GenBank/DDBJ databases">
        <authorList>
            <person name="Ishaq N."/>
        </authorList>
    </citation>
    <scope>NUCLEOTIDE SEQUENCE [LARGE SCALE GENOMIC DNA]</scope>
    <source>
        <strain evidence="3 4">JCM 30400</strain>
    </source>
</reference>
<protein>
    <submittedName>
        <fullName evidence="3">Uncharacterized protein</fullName>
    </submittedName>
</protein>
<keyword evidence="1" id="KW-0175">Coiled coil</keyword>
<feature type="coiled-coil region" evidence="1">
    <location>
        <begin position="56"/>
        <end position="90"/>
    </location>
</feature>
<comment type="caution">
    <text evidence="3">The sequence shown here is derived from an EMBL/GenBank/DDBJ whole genome shotgun (WGS) entry which is preliminary data.</text>
</comment>
<feature type="signal peptide" evidence="2">
    <location>
        <begin position="1"/>
        <end position="22"/>
    </location>
</feature>
<accession>A0ABV4NK29</accession>
<evidence type="ECO:0000256" key="2">
    <source>
        <dbReference type="SAM" id="SignalP"/>
    </source>
</evidence>
<evidence type="ECO:0000313" key="4">
    <source>
        <dbReference type="Proteomes" id="UP001569414"/>
    </source>
</evidence>
<proteinExistence type="predicted"/>